<dbReference type="GO" id="GO:0016279">
    <property type="term" value="F:protein-lysine N-methyltransferase activity"/>
    <property type="evidence" value="ECO:0007669"/>
    <property type="project" value="RHEA"/>
</dbReference>
<feature type="binding site" evidence="6">
    <location>
        <position position="201"/>
    </location>
    <ligand>
        <name>S-adenosyl-L-methionine</name>
        <dbReference type="ChEBI" id="CHEBI:59789"/>
    </ligand>
</feature>
<dbReference type="HAMAP" id="MF_00735">
    <property type="entry name" value="Methyltr_PrmA"/>
    <property type="match status" value="1"/>
</dbReference>
<comment type="caution">
    <text evidence="7">The sequence shown here is derived from an EMBL/GenBank/DDBJ whole genome shotgun (WGS) entry which is preliminary data.</text>
</comment>
<dbReference type="CDD" id="cd02440">
    <property type="entry name" value="AdoMet_MTases"/>
    <property type="match status" value="1"/>
</dbReference>
<evidence type="ECO:0000256" key="2">
    <source>
        <dbReference type="ARBA" id="ARBA00022490"/>
    </source>
</evidence>
<dbReference type="Proteomes" id="UP000306416">
    <property type="component" value="Unassembled WGS sequence"/>
</dbReference>
<dbReference type="InterPro" id="IPR050078">
    <property type="entry name" value="Ribosomal_L11_MeTrfase_PrmA"/>
</dbReference>
<dbReference type="InterPro" id="IPR029063">
    <property type="entry name" value="SAM-dependent_MTases_sf"/>
</dbReference>
<accession>A0A4S1CKW9</accession>
<evidence type="ECO:0000256" key="6">
    <source>
        <dbReference type="HAMAP-Rule" id="MF_00735"/>
    </source>
</evidence>
<name>A0A4S1CKW9_9BACT</name>
<comment type="similarity">
    <text evidence="1 6">Belongs to the methyltransferase superfamily. PrmA family.</text>
</comment>
<comment type="function">
    <text evidence="6">Methylates ribosomal protein L11.</text>
</comment>
<dbReference type="PANTHER" id="PTHR43648:SF1">
    <property type="entry name" value="ELECTRON TRANSFER FLAVOPROTEIN BETA SUBUNIT LYSINE METHYLTRANSFERASE"/>
    <property type="match status" value="1"/>
</dbReference>
<organism evidence="7 8">
    <name type="scientific">Geomonas terrae</name>
    <dbReference type="NCBI Taxonomy" id="2562681"/>
    <lineage>
        <taxon>Bacteria</taxon>
        <taxon>Pseudomonadati</taxon>
        <taxon>Thermodesulfobacteriota</taxon>
        <taxon>Desulfuromonadia</taxon>
        <taxon>Geobacterales</taxon>
        <taxon>Geobacteraceae</taxon>
        <taxon>Geomonas</taxon>
    </lineage>
</organism>
<keyword evidence="5 6" id="KW-0949">S-adenosyl-L-methionine</keyword>
<keyword evidence="2 6" id="KW-0963">Cytoplasm</keyword>
<sequence>MTTDWAEIACDVPAEMVDTLADFLVELTGNGVGIDNMHLDTFSLDSLEDSSIKTVKGYLPLDDSLEDMRIKVEQFLATRGPEFEGYVYKPPVVTVIKNEDWANNWKVHFKPVRIGRRLVIKPTWEEYQEVAGDLVIQIDPGMAFGTGAHPTTKMCLESMERIALDHCGGVLPSPVLDVGTGSGVLSIAAALLGAGAITAVDIDPEAVRVTQENLELNGVADRVAASTTDLGKLPGSYPVVVANILAEELVRLSDQLISRVAPSGWLILSGILTEKEEFVLAGFPSLTLVENPREAEWSCLTLRKSQ</sequence>
<evidence type="ECO:0000256" key="1">
    <source>
        <dbReference type="ARBA" id="ARBA00009741"/>
    </source>
</evidence>
<keyword evidence="7" id="KW-0687">Ribonucleoprotein</keyword>
<dbReference type="RefSeq" id="WP_135868728.1">
    <property type="nucleotide sequence ID" value="NZ_SRSC01000001.1"/>
</dbReference>
<keyword evidence="7" id="KW-0689">Ribosomal protein</keyword>
<comment type="catalytic activity">
    <reaction evidence="6">
        <text>L-lysyl-[protein] + 3 S-adenosyl-L-methionine = N(6),N(6),N(6)-trimethyl-L-lysyl-[protein] + 3 S-adenosyl-L-homocysteine + 3 H(+)</text>
        <dbReference type="Rhea" id="RHEA:54192"/>
        <dbReference type="Rhea" id="RHEA-COMP:9752"/>
        <dbReference type="Rhea" id="RHEA-COMP:13826"/>
        <dbReference type="ChEBI" id="CHEBI:15378"/>
        <dbReference type="ChEBI" id="CHEBI:29969"/>
        <dbReference type="ChEBI" id="CHEBI:57856"/>
        <dbReference type="ChEBI" id="CHEBI:59789"/>
        <dbReference type="ChEBI" id="CHEBI:61961"/>
    </reaction>
</comment>
<dbReference type="PANTHER" id="PTHR43648">
    <property type="entry name" value="ELECTRON TRANSFER FLAVOPROTEIN BETA SUBUNIT LYSINE METHYLTRANSFERASE"/>
    <property type="match status" value="1"/>
</dbReference>
<evidence type="ECO:0000256" key="3">
    <source>
        <dbReference type="ARBA" id="ARBA00022603"/>
    </source>
</evidence>
<dbReference type="GO" id="GO:0032259">
    <property type="term" value="P:methylation"/>
    <property type="evidence" value="ECO:0007669"/>
    <property type="project" value="UniProtKB-KW"/>
</dbReference>
<comment type="subcellular location">
    <subcellularLocation>
        <location evidence="6">Cytoplasm</location>
    </subcellularLocation>
</comment>
<proteinExistence type="inferred from homology"/>
<evidence type="ECO:0000256" key="5">
    <source>
        <dbReference type="ARBA" id="ARBA00022691"/>
    </source>
</evidence>
<dbReference type="PIRSF" id="PIRSF000401">
    <property type="entry name" value="RPL11_MTase"/>
    <property type="match status" value="1"/>
</dbReference>
<keyword evidence="3 6" id="KW-0489">Methyltransferase</keyword>
<keyword evidence="8" id="KW-1185">Reference proteome</keyword>
<feature type="binding site" evidence="6">
    <location>
        <position position="152"/>
    </location>
    <ligand>
        <name>S-adenosyl-L-methionine</name>
        <dbReference type="ChEBI" id="CHEBI:59789"/>
    </ligand>
</feature>
<keyword evidence="4 6" id="KW-0808">Transferase</keyword>
<dbReference type="NCBIfam" id="TIGR00406">
    <property type="entry name" value="prmA"/>
    <property type="match status" value="1"/>
</dbReference>
<evidence type="ECO:0000313" key="8">
    <source>
        <dbReference type="Proteomes" id="UP000306416"/>
    </source>
</evidence>
<dbReference type="Gene3D" id="3.40.50.150">
    <property type="entry name" value="Vaccinia Virus protein VP39"/>
    <property type="match status" value="1"/>
</dbReference>
<evidence type="ECO:0000256" key="4">
    <source>
        <dbReference type="ARBA" id="ARBA00022679"/>
    </source>
</evidence>
<dbReference type="AlphaFoldDB" id="A0A4S1CKW9"/>
<dbReference type="GO" id="GO:0005840">
    <property type="term" value="C:ribosome"/>
    <property type="evidence" value="ECO:0007669"/>
    <property type="project" value="UniProtKB-KW"/>
</dbReference>
<feature type="binding site" evidence="6">
    <location>
        <position position="243"/>
    </location>
    <ligand>
        <name>S-adenosyl-L-methionine</name>
        <dbReference type="ChEBI" id="CHEBI:59789"/>
    </ligand>
</feature>
<dbReference type="GO" id="GO:0005737">
    <property type="term" value="C:cytoplasm"/>
    <property type="evidence" value="ECO:0007669"/>
    <property type="project" value="UniProtKB-SubCell"/>
</dbReference>
<dbReference type="EC" id="2.1.1.-" evidence="6"/>
<gene>
    <name evidence="6 7" type="primary">prmA</name>
    <name evidence="7" type="ORF">E4633_02730</name>
</gene>
<evidence type="ECO:0000313" key="7">
    <source>
        <dbReference type="EMBL" id="TGU74398.1"/>
    </source>
</evidence>
<protein>
    <recommendedName>
        <fullName evidence="6">Ribosomal protein L11 methyltransferase</fullName>
        <shortName evidence="6">L11 Mtase</shortName>
        <ecNumber evidence="6">2.1.1.-</ecNumber>
    </recommendedName>
</protein>
<dbReference type="Pfam" id="PF06325">
    <property type="entry name" value="PrmA"/>
    <property type="match status" value="1"/>
</dbReference>
<dbReference type="InterPro" id="IPR004498">
    <property type="entry name" value="Ribosomal_PrmA_MeTrfase"/>
</dbReference>
<feature type="binding site" evidence="6">
    <location>
        <position position="179"/>
    </location>
    <ligand>
        <name>S-adenosyl-L-methionine</name>
        <dbReference type="ChEBI" id="CHEBI:59789"/>
    </ligand>
</feature>
<dbReference type="SUPFAM" id="SSF53335">
    <property type="entry name" value="S-adenosyl-L-methionine-dependent methyltransferases"/>
    <property type="match status" value="1"/>
</dbReference>
<reference evidence="7 8" key="1">
    <citation type="submission" date="2019-04" db="EMBL/GenBank/DDBJ databases">
        <title>Geobacter oryzae sp. nov., ferric-reducing bacteria isolated from paddy soil.</title>
        <authorList>
            <person name="Xu Z."/>
            <person name="Masuda Y."/>
            <person name="Itoh H."/>
            <person name="Senoo K."/>
        </authorList>
    </citation>
    <scope>NUCLEOTIDE SEQUENCE [LARGE SCALE GENOMIC DNA]</scope>
    <source>
        <strain evidence="7 8">Red111</strain>
    </source>
</reference>
<dbReference type="EMBL" id="SRSC01000001">
    <property type="protein sequence ID" value="TGU74398.1"/>
    <property type="molecule type" value="Genomic_DNA"/>
</dbReference>